<evidence type="ECO:0000256" key="9">
    <source>
        <dbReference type="ARBA" id="ARBA00049940"/>
    </source>
</evidence>
<evidence type="ECO:0000313" key="11">
    <source>
        <dbReference type="EMBL" id="MCZ4517911.1"/>
    </source>
</evidence>
<dbReference type="Proteomes" id="UP001081071">
    <property type="component" value="Unassembled WGS sequence"/>
</dbReference>
<keyword evidence="6" id="KW-0407">Ion channel</keyword>
<proteinExistence type="inferred from homology"/>
<dbReference type="Pfam" id="PF02537">
    <property type="entry name" value="CRCB"/>
    <property type="match status" value="1"/>
</dbReference>
<evidence type="ECO:0000256" key="8">
    <source>
        <dbReference type="ARBA" id="ARBA00035585"/>
    </source>
</evidence>
<dbReference type="RefSeq" id="WP_269602582.1">
    <property type="nucleotide sequence ID" value="NZ_JAPWIJ010000002.1"/>
</dbReference>
<evidence type="ECO:0000256" key="6">
    <source>
        <dbReference type="ARBA" id="ARBA00023303"/>
    </source>
</evidence>
<keyword evidence="2 10" id="KW-1003">Cell membrane</keyword>
<feature type="transmembrane region" description="Helical" evidence="10">
    <location>
        <begin position="14"/>
        <end position="32"/>
    </location>
</feature>
<dbReference type="EMBL" id="JAPWIJ010000002">
    <property type="protein sequence ID" value="MCZ4517911.1"/>
    <property type="molecule type" value="Genomic_DNA"/>
</dbReference>
<comment type="caution">
    <text evidence="11">The sequence shown here is derived from an EMBL/GenBank/DDBJ whole genome shotgun (WGS) entry which is preliminary data.</text>
</comment>
<feature type="transmembrane region" description="Helical" evidence="10">
    <location>
        <begin position="44"/>
        <end position="66"/>
    </location>
</feature>
<accession>A0ABT4MAC1</accession>
<evidence type="ECO:0000256" key="10">
    <source>
        <dbReference type="RuleBase" id="RU004340"/>
    </source>
</evidence>
<gene>
    <name evidence="11" type="ORF">O4220_05225</name>
</gene>
<evidence type="ECO:0000313" key="12">
    <source>
        <dbReference type="Proteomes" id="UP001081071"/>
    </source>
</evidence>
<keyword evidence="6" id="KW-0406">Ion transport</keyword>
<comment type="similarity">
    <text evidence="7 10">Belongs to the fluoride channel Fluc/FEX (TC 1.A.43) family.</text>
</comment>
<name>A0ABT4MAC1_9NOCA</name>
<keyword evidence="4 10" id="KW-1133">Transmembrane helix</keyword>
<organism evidence="11 12">
    <name type="scientific">Rhodococcus ruber</name>
    <dbReference type="NCBI Taxonomy" id="1830"/>
    <lineage>
        <taxon>Bacteria</taxon>
        <taxon>Bacillati</taxon>
        <taxon>Actinomycetota</taxon>
        <taxon>Actinomycetes</taxon>
        <taxon>Mycobacteriales</taxon>
        <taxon>Nocardiaceae</taxon>
        <taxon>Rhodococcus</taxon>
    </lineage>
</organism>
<protein>
    <recommendedName>
        <fullName evidence="10">Fluoride-specific ion channel</fullName>
    </recommendedName>
</protein>
<comment type="subcellular location">
    <subcellularLocation>
        <location evidence="1">Cell membrane</location>
        <topology evidence="1">Multi-pass membrane protein</topology>
    </subcellularLocation>
</comment>
<evidence type="ECO:0000256" key="2">
    <source>
        <dbReference type="ARBA" id="ARBA00022475"/>
    </source>
</evidence>
<keyword evidence="6" id="KW-0813">Transport</keyword>
<evidence type="ECO:0000256" key="1">
    <source>
        <dbReference type="ARBA" id="ARBA00004651"/>
    </source>
</evidence>
<sequence>MIEGLQGSDRRRSIGEYLAVTVGGAVGAAMRYEVWTWRVTPRWLLMSTFGVDVFGCLVVGAALGYLSGRSAPIARAGVFGLACGFTTFSLYALQAVTHRGAWNSVVYLVATPVIALIAMAIGAAVTRPSSR</sequence>
<reference evidence="11" key="1">
    <citation type="submission" date="2022-12" db="EMBL/GenBank/DDBJ databases">
        <authorList>
            <person name="Krivoruchko A.V."/>
            <person name="Elkin A."/>
        </authorList>
    </citation>
    <scope>NUCLEOTIDE SEQUENCE</scope>
    <source>
        <strain evidence="11">IEGM 1391</strain>
    </source>
</reference>
<comment type="catalytic activity">
    <reaction evidence="8">
        <text>fluoride(in) = fluoride(out)</text>
        <dbReference type="Rhea" id="RHEA:76159"/>
        <dbReference type="ChEBI" id="CHEBI:17051"/>
    </reaction>
    <physiologicalReaction direction="left-to-right" evidence="8">
        <dbReference type="Rhea" id="RHEA:76160"/>
    </physiologicalReaction>
</comment>
<evidence type="ECO:0000256" key="3">
    <source>
        <dbReference type="ARBA" id="ARBA00022692"/>
    </source>
</evidence>
<evidence type="ECO:0000256" key="5">
    <source>
        <dbReference type="ARBA" id="ARBA00023136"/>
    </source>
</evidence>
<feature type="transmembrane region" description="Helical" evidence="10">
    <location>
        <begin position="73"/>
        <end position="93"/>
    </location>
</feature>
<keyword evidence="5 10" id="KW-0472">Membrane</keyword>
<evidence type="ECO:0000256" key="7">
    <source>
        <dbReference type="ARBA" id="ARBA00035120"/>
    </source>
</evidence>
<evidence type="ECO:0000256" key="4">
    <source>
        <dbReference type="ARBA" id="ARBA00022989"/>
    </source>
</evidence>
<comment type="function">
    <text evidence="9">Fluoride-specific ion channel. Important for reducing fluoride concentration in the cell, thus reducing its toxicity.</text>
</comment>
<keyword evidence="3 10" id="KW-0812">Transmembrane</keyword>
<dbReference type="InterPro" id="IPR003691">
    <property type="entry name" value="FluC"/>
</dbReference>
<keyword evidence="12" id="KW-1185">Reference proteome</keyword>
<feature type="transmembrane region" description="Helical" evidence="10">
    <location>
        <begin position="105"/>
        <end position="125"/>
    </location>
</feature>